<organism evidence="1 2">
    <name type="scientific">Alkalibacterium kapii</name>
    <dbReference type="NCBI Taxonomy" id="426704"/>
    <lineage>
        <taxon>Bacteria</taxon>
        <taxon>Bacillati</taxon>
        <taxon>Bacillota</taxon>
        <taxon>Bacilli</taxon>
        <taxon>Lactobacillales</taxon>
        <taxon>Carnobacteriaceae</taxon>
        <taxon>Alkalibacterium</taxon>
    </lineage>
</organism>
<comment type="caution">
    <text evidence="1">The sequence shown here is derived from an EMBL/GenBank/DDBJ whole genome shotgun (WGS) entry which is preliminary data.</text>
</comment>
<dbReference type="RefSeq" id="WP_146923791.1">
    <property type="nucleotide sequence ID" value="NZ_BJUY01000005.1"/>
</dbReference>
<proteinExistence type="predicted"/>
<dbReference type="Proteomes" id="UP000321662">
    <property type="component" value="Unassembled WGS sequence"/>
</dbReference>
<dbReference type="OrthoDB" id="2462219at2"/>
<dbReference type="InterPro" id="IPR029055">
    <property type="entry name" value="Ntn_hydrolases_N"/>
</dbReference>
<keyword evidence="2" id="KW-1185">Reference proteome</keyword>
<accession>A0A511ATK9</accession>
<dbReference type="EMBL" id="BJUY01000005">
    <property type="protein sequence ID" value="GEK91052.1"/>
    <property type="molecule type" value="Genomic_DNA"/>
</dbReference>
<dbReference type="Gene3D" id="3.40.50.620">
    <property type="entry name" value="HUPs"/>
    <property type="match status" value="1"/>
</dbReference>
<dbReference type="Gene3D" id="3.60.20.10">
    <property type="entry name" value="Glutamine Phosphoribosylpyrophosphate, subunit 1, domain 1"/>
    <property type="match status" value="1"/>
</dbReference>
<dbReference type="InterPro" id="IPR014729">
    <property type="entry name" value="Rossmann-like_a/b/a_fold"/>
</dbReference>
<dbReference type="AlphaFoldDB" id="A0A511ATK9"/>
<dbReference type="SUPFAM" id="SSF52402">
    <property type="entry name" value="Adenine nucleotide alpha hydrolases-like"/>
    <property type="match status" value="1"/>
</dbReference>
<gene>
    <name evidence="1" type="ORF">AKA01nite_06740</name>
</gene>
<evidence type="ECO:0000313" key="1">
    <source>
        <dbReference type="EMBL" id="GEK91052.1"/>
    </source>
</evidence>
<protein>
    <recommendedName>
        <fullName evidence="3">Asparagine synthetase domain-containing protein</fullName>
    </recommendedName>
</protein>
<evidence type="ECO:0000313" key="2">
    <source>
        <dbReference type="Proteomes" id="UP000321662"/>
    </source>
</evidence>
<sequence>MKFNYLMKRTIDQSYEHFIELDPFVFNYDTDSLAAQATDGEKTVIAYGKIIDSRNPDLTEQAIVEKLAQAKDSVQLVEWTEYMAGRYVLIYQNTKELILFPDATCSVPIFYSVIENKWLISSKQKTIADALELPMSDASVEIKSQAEEQQPLPYDRSMYEGIRVVIPNHFLNVKDQRAKRFFPIRELESRSVDEVIKETITLTQNVVDSYMMEDDLVIPLTAGKDSRLILSFFKKYQDRIQLYTFDHQPKEAEPDDIKIPRQLTSRLGLSYQVLPRVQMDDETFKSFVNYFSGTQNRRILENALTLKQSGLKSSRFVTGDIIPIVKSNFGKKLPESLATTNYLVTKTHNYSDENKRIVRQWRKNVKKHAHENGVSLFDLFFWESRLGRWLPNNMSNYDTMSDPVLIFNNRRLIESWISIPREQRVDTDFHEQIISRLWPELLDIPLTSGTGLVNDLTRNSYVYYGATFFKYYLKKIQKVIQH</sequence>
<name>A0A511ATK9_9LACT</name>
<evidence type="ECO:0008006" key="3">
    <source>
        <dbReference type="Google" id="ProtNLM"/>
    </source>
</evidence>
<reference evidence="1 2" key="1">
    <citation type="submission" date="2019-07" db="EMBL/GenBank/DDBJ databases">
        <title>Whole genome shotgun sequence of Alkalibacterium kapii NBRC 103247.</title>
        <authorList>
            <person name="Hosoyama A."/>
            <person name="Uohara A."/>
            <person name="Ohji S."/>
            <person name="Ichikawa N."/>
        </authorList>
    </citation>
    <scope>NUCLEOTIDE SEQUENCE [LARGE SCALE GENOMIC DNA]</scope>
    <source>
        <strain evidence="1 2">NBRC 103247</strain>
    </source>
</reference>